<feature type="transmembrane region" description="Helical" evidence="7">
    <location>
        <begin position="146"/>
        <end position="165"/>
    </location>
</feature>
<keyword evidence="6 7" id="KW-0472">Membrane</keyword>
<name>A0A1I0S8J0_9BACT</name>
<dbReference type="CDD" id="cd16017">
    <property type="entry name" value="LptA"/>
    <property type="match status" value="1"/>
</dbReference>
<evidence type="ECO:0000256" key="3">
    <source>
        <dbReference type="ARBA" id="ARBA00022679"/>
    </source>
</evidence>
<dbReference type="Gene3D" id="3.40.720.10">
    <property type="entry name" value="Alkaline Phosphatase, subunit A"/>
    <property type="match status" value="1"/>
</dbReference>
<dbReference type="PANTHER" id="PTHR30443:SF0">
    <property type="entry name" value="PHOSPHOETHANOLAMINE TRANSFERASE EPTA"/>
    <property type="match status" value="1"/>
</dbReference>
<feature type="domain" description="Sulfatase N-terminal" evidence="8">
    <location>
        <begin position="217"/>
        <end position="502"/>
    </location>
</feature>
<evidence type="ECO:0000256" key="2">
    <source>
        <dbReference type="ARBA" id="ARBA00022475"/>
    </source>
</evidence>
<evidence type="ECO:0000313" key="9">
    <source>
        <dbReference type="EMBL" id="SEW52398.1"/>
    </source>
</evidence>
<dbReference type="Proteomes" id="UP000199310">
    <property type="component" value="Unassembled WGS sequence"/>
</dbReference>
<keyword evidence="2" id="KW-1003">Cell membrane</keyword>
<dbReference type="PANTHER" id="PTHR30443">
    <property type="entry name" value="INNER MEMBRANE PROTEIN"/>
    <property type="match status" value="1"/>
</dbReference>
<feature type="transmembrane region" description="Helical" evidence="7">
    <location>
        <begin position="38"/>
        <end position="55"/>
    </location>
</feature>
<proteinExistence type="predicted"/>
<dbReference type="InterPro" id="IPR040423">
    <property type="entry name" value="PEA_transferase"/>
</dbReference>
<feature type="transmembrane region" description="Helical" evidence="7">
    <location>
        <begin position="62"/>
        <end position="83"/>
    </location>
</feature>
<keyword evidence="4 7" id="KW-0812">Transmembrane</keyword>
<dbReference type="InterPro" id="IPR058130">
    <property type="entry name" value="PEA_transf_C"/>
</dbReference>
<feature type="transmembrane region" description="Helical" evidence="7">
    <location>
        <begin position="110"/>
        <end position="134"/>
    </location>
</feature>
<dbReference type="STRING" id="29529.SAMN04488122_4802"/>
<dbReference type="GO" id="GO:0009244">
    <property type="term" value="P:lipopolysaccharide core region biosynthetic process"/>
    <property type="evidence" value="ECO:0007669"/>
    <property type="project" value="TreeGrafter"/>
</dbReference>
<keyword evidence="3 9" id="KW-0808">Transferase</keyword>
<evidence type="ECO:0000256" key="6">
    <source>
        <dbReference type="ARBA" id="ARBA00023136"/>
    </source>
</evidence>
<dbReference type="AlphaFoldDB" id="A0A1I0S8J0"/>
<feature type="transmembrane region" description="Helical" evidence="7">
    <location>
        <begin position="12"/>
        <end position="32"/>
    </location>
</feature>
<protein>
    <submittedName>
        <fullName evidence="9">Phosphoethanolamine transferase for glucans (OPG), alkaline phosphatase superfamily</fullName>
    </submittedName>
</protein>
<evidence type="ECO:0000259" key="8">
    <source>
        <dbReference type="Pfam" id="PF00884"/>
    </source>
</evidence>
<dbReference type="EMBL" id="FOJG01000002">
    <property type="protein sequence ID" value="SEW52398.1"/>
    <property type="molecule type" value="Genomic_DNA"/>
</dbReference>
<evidence type="ECO:0000256" key="7">
    <source>
        <dbReference type="SAM" id="Phobius"/>
    </source>
</evidence>
<dbReference type="GO" id="GO:0005886">
    <property type="term" value="C:plasma membrane"/>
    <property type="evidence" value="ECO:0007669"/>
    <property type="project" value="UniProtKB-SubCell"/>
</dbReference>
<evidence type="ECO:0000313" key="10">
    <source>
        <dbReference type="Proteomes" id="UP000199310"/>
    </source>
</evidence>
<dbReference type="InterPro" id="IPR017850">
    <property type="entry name" value="Alkaline_phosphatase_core_sf"/>
</dbReference>
<dbReference type="SUPFAM" id="SSF53649">
    <property type="entry name" value="Alkaline phosphatase-like"/>
    <property type="match status" value="1"/>
</dbReference>
<organism evidence="9 10">
    <name type="scientific">Chitinophaga arvensicola</name>
    <dbReference type="NCBI Taxonomy" id="29529"/>
    <lineage>
        <taxon>Bacteria</taxon>
        <taxon>Pseudomonadati</taxon>
        <taxon>Bacteroidota</taxon>
        <taxon>Chitinophagia</taxon>
        <taxon>Chitinophagales</taxon>
        <taxon>Chitinophagaceae</taxon>
        <taxon>Chitinophaga</taxon>
    </lineage>
</organism>
<accession>A0A1I0S8J0</accession>
<dbReference type="RefSeq" id="WP_089898764.1">
    <property type="nucleotide sequence ID" value="NZ_FOJG01000002.1"/>
</dbReference>
<reference evidence="10" key="1">
    <citation type="submission" date="2016-10" db="EMBL/GenBank/DDBJ databases">
        <authorList>
            <person name="Varghese N."/>
            <person name="Submissions S."/>
        </authorList>
    </citation>
    <scope>NUCLEOTIDE SEQUENCE [LARGE SCALE GENOMIC DNA]</scope>
    <source>
        <strain evidence="10">DSM 3695</strain>
    </source>
</reference>
<dbReference type="OrthoDB" id="9786870at2"/>
<dbReference type="GO" id="GO:0016776">
    <property type="term" value="F:phosphotransferase activity, phosphate group as acceptor"/>
    <property type="evidence" value="ECO:0007669"/>
    <property type="project" value="TreeGrafter"/>
</dbReference>
<dbReference type="InterPro" id="IPR000917">
    <property type="entry name" value="Sulfatase_N"/>
</dbReference>
<comment type="subcellular location">
    <subcellularLocation>
        <location evidence="1">Cell membrane</location>
        <topology evidence="1">Multi-pass membrane protein</topology>
    </subcellularLocation>
</comment>
<sequence length="554" mass="63250">MVRLHWNRQSFFLLLFAVMWIIPNIVLVYIRFSWLNLLANGLFPFTIGLSLLAVFRKPGIMVLLMLPMLIIHAYEIVFLYLFGREVITTDMFLNTVTTDVEESTELLSNIYPAIIIVCLLYIPLIILAVVSCRMKERLHAGFRRTFSLLSAIAALIMAGIILISGTRMDVSVYPLNMLYNFNFAVNKWYRERNYPVTSAGFTFNAARPQHAPQREVYVLVIGESARAMNWQLLGYSLPTNPELSRVPGLFVFSNITSQSNATQKSVPLILSAANASNSAALYSQKSVLSLFKEAGFKTVFITNQVANQQLIGFYSREADERIDINKGIAENTAGKYDENMLPVLSQVIDQDSSNLLIVLHMHGSHFNYAYRYPPNYAVFRPDQPLQIKIHHKQALVNAYNNTIVYTDHFLAEVIRTLSARQLCTGMLYVSDHGENLFDDDRRLFLHSTPFPTIYELHIPLLIWLSPQYVRAWPGKAESTAQNIAQPADTRVIFHTLCDMAGITTPYFRPDESLMNKNFVPQEPRMILGDHEHPQNFNRYFQPEDEKVLSAMGRK</sequence>
<keyword evidence="5 7" id="KW-1133">Transmembrane helix</keyword>
<evidence type="ECO:0000256" key="1">
    <source>
        <dbReference type="ARBA" id="ARBA00004651"/>
    </source>
</evidence>
<evidence type="ECO:0000256" key="5">
    <source>
        <dbReference type="ARBA" id="ARBA00022989"/>
    </source>
</evidence>
<keyword evidence="10" id="KW-1185">Reference proteome</keyword>
<dbReference type="Pfam" id="PF00884">
    <property type="entry name" value="Sulfatase"/>
    <property type="match status" value="1"/>
</dbReference>
<evidence type="ECO:0000256" key="4">
    <source>
        <dbReference type="ARBA" id="ARBA00022692"/>
    </source>
</evidence>
<gene>
    <name evidence="9" type="ORF">SAMN04488122_4802</name>
</gene>